<dbReference type="RefSeq" id="XP_009494718.1">
    <property type="nucleotide sequence ID" value="XM_009496443.1"/>
</dbReference>
<evidence type="ECO:0000313" key="3">
    <source>
        <dbReference type="Proteomes" id="UP000030693"/>
    </source>
</evidence>
<name>A0A058ZAZ7_FONAL</name>
<dbReference type="Proteomes" id="UP000030693">
    <property type="component" value="Unassembled WGS sequence"/>
</dbReference>
<dbReference type="EMBL" id="KB932203">
    <property type="protein sequence ID" value="KCV71595.1"/>
    <property type="molecule type" value="Genomic_DNA"/>
</dbReference>
<reference evidence="2" key="1">
    <citation type="submission" date="2013-04" db="EMBL/GenBank/DDBJ databases">
        <title>The Genome Sequence of Fonticula alba ATCC 38817.</title>
        <authorList>
            <consortium name="The Broad Institute Genomics Platform"/>
            <person name="Russ C."/>
            <person name="Cuomo C."/>
            <person name="Burger G."/>
            <person name="Gray M.W."/>
            <person name="Holland P.W.H."/>
            <person name="King N."/>
            <person name="Lang F.B.F."/>
            <person name="Roger A.J."/>
            <person name="Ruiz-Trillo I."/>
            <person name="Brown M."/>
            <person name="Walker B."/>
            <person name="Young S."/>
            <person name="Zeng Q."/>
            <person name="Gargeya S."/>
            <person name="Fitzgerald M."/>
            <person name="Haas B."/>
            <person name="Abouelleil A."/>
            <person name="Allen A.W."/>
            <person name="Alvarado L."/>
            <person name="Arachchi H.M."/>
            <person name="Berlin A.M."/>
            <person name="Chapman S.B."/>
            <person name="Gainer-Dewar J."/>
            <person name="Goldberg J."/>
            <person name="Griggs A."/>
            <person name="Gujja S."/>
            <person name="Hansen M."/>
            <person name="Howarth C."/>
            <person name="Imamovic A."/>
            <person name="Ireland A."/>
            <person name="Larimer J."/>
            <person name="McCowan C."/>
            <person name="Murphy C."/>
            <person name="Pearson M."/>
            <person name="Poon T.W."/>
            <person name="Priest M."/>
            <person name="Roberts A."/>
            <person name="Saif S."/>
            <person name="Shea T."/>
            <person name="Sisk P."/>
            <person name="Sykes S."/>
            <person name="Wortman J."/>
            <person name="Nusbaum C."/>
            <person name="Birren B."/>
        </authorList>
    </citation>
    <scope>NUCLEOTIDE SEQUENCE [LARGE SCALE GENOMIC DNA]</scope>
    <source>
        <strain evidence="2">ATCC 38817</strain>
    </source>
</reference>
<accession>A0A058ZAZ7</accession>
<gene>
    <name evidence="2" type="ORF">H696_02538</name>
</gene>
<sequence>MVARQDGLAVGLATPTSQSSFVFPPEQGPIKLLGPSAPARPPSHHPAGSWQSDRPIAQPVADGVAGLPGHFFLGHGSSWVWLHEAHPRRVVPTGRPVLGTAATRLRTYDPIRQDLMVLTDRPVLVYIGLGTDRAWQQAHTFALMADRLHGSDLPLHLVPPVMRMSQPTGYLNGAAPEDNALWQTFFQALDCLRSADGL</sequence>
<proteinExistence type="predicted"/>
<organism evidence="2">
    <name type="scientific">Fonticula alba</name>
    <name type="common">Slime mold</name>
    <dbReference type="NCBI Taxonomy" id="691883"/>
    <lineage>
        <taxon>Eukaryota</taxon>
        <taxon>Rotosphaerida</taxon>
        <taxon>Fonticulaceae</taxon>
        <taxon>Fonticula</taxon>
    </lineage>
</organism>
<protein>
    <submittedName>
        <fullName evidence="2">Uncharacterized protein</fullName>
    </submittedName>
</protein>
<feature type="region of interest" description="Disordered" evidence="1">
    <location>
        <begin position="16"/>
        <end position="55"/>
    </location>
</feature>
<evidence type="ECO:0000313" key="2">
    <source>
        <dbReference type="EMBL" id="KCV71595.1"/>
    </source>
</evidence>
<dbReference type="GeneID" id="20527263"/>
<dbReference type="AlphaFoldDB" id="A0A058ZAZ7"/>
<keyword evidence="3" id="KW-1185">Reference proteome</keyword>
<evidence type="ECO:0000256" key="1">
    <source>
        <dbReference type="SAM" id="MobiDB-lite"/>
    </source>
</evidence>